<dbReference type="Proteomes" id="UP000035268">
    <property type="component" value="Chromosome"/>
</dbReference>
<dbReference type="PANTHER" id="PTHR35866">
    <property type="entry name" value="PUTATIVE-RELATED"/>
    <property type="match status" value="1"/>
</dbReference>
<reference evidence="2" key="1">
    <citation type="submission" date="2015-02" db="EMBL/GenBank/DDBJ databases">
        <title>Description and complete genome sequence of the first cultured representative of the subdivision 5 of the Verrucomicrobia phylum.</title>
        <authorList>
            <person name="Spring S."/>
            <person name="Bunk B."/>
            <person name="Sproer C."/>
            <person name="Klenk H.-P."/>
        </authorList>
    </citation>
    <scope>NUCLEOTIDE SEQUENCE [LARGE SCALE GENOMIC DNA]</scope>
    <source>
        <strain evidence="2">L21-Fru-AB</strain>
    </source>
</reference>
<evidence type="ECO:0008006" key="3">
    <source>
        <dbReference type="Google" id="ProtNLM"/>
    </source>
</evidence>
<dbReference type="PATRIC" id="fig|1609981.3.peg.926"/>
<gene>
    <name evidence="1" type="ORF">L21SP4_00888</name>
</gene>
<name>A0A0G3ECB5_9BACT</name>
<organism evidence="1 2">
    <name type="scientific">Kiritimatiella glycovorans</name>
    <dbReference type="NCBI Taxonomy" id="1307763"/>
    <lineage>
        <taxon>Bacteria</taxon>
        <taxon>Pseudomonadati</taxon>
        <taxon>Kiritimatiellota</taxon>
        <taxon>Kiritimatiellia</taxon>
        <taxon>Kiritimatiellales</taxon>
        <taxon>Kiritimatiellaceae</taxon>
        <taxon>Kiritimatiella</taxon>
    </lineage>
</organism>
<evidence type="ECO:0000313" key="1">
    <source>
        <dbReference type="EMBL" id="AKJ64151.1"/>
    </source>
</evidence>
<dbReference type="InterPro" id="IPR005358">
    <property type="entry name" value="Puta_zinc/iron-chelating_dom"/>
</dbReference>
<keyword evidence="2" id="KW-1185">Reference proteome</keyword>
<accession>A0A0G3ECB5</accession>
<dbReference type="KEGG" id="vbl:L21SP4_00888"/>
<dbReference type="AlphaFoldDB" id="A0A0G3ECB5"/>
<reference evidence="1 2" key="2">
    <citation type="journal article" date="2016" name="ISME J.">
        <title>Characterization of the first cultured representative of Verrucomicrobia subdivision 5 indicates the proposal of a novel phylum.</title>
        <authorList>
            <person name="Spring S."/>
            <person name="Bunk B."/>
            <person name="Sproer C."/>
            <person name="Schumann P."/>
            <person name="Rohde M."/>
            <person name="Tindall B.J."/>
            <person name="Klenk H.P."/>
        </authorList>
    </citation>
    <scope>NUCLEOTIDE SEQUENCE [LARGE SCALE GENOMIC DNA]</scope>
    <source>
        <strain evidence="1 2">L21-Fru-AB</strain>
    </source>
</reference>
<protein>
    <recommendedName>
        <fullName evidence="3">Flagellin N-methylase</fullName>
    </recommendedName>
</protein>
<dbReference type="Pfam" id="PF03692">
    <property type="entry name" value="CxxCxxCC"/>
    <property type="match status" value="1"/>
</dbReference>
<proteinExistence type="predicted"/>
<dbReference type="PANTHER" id="PTHR35866:SF1">
    <property type="entry name" value="YKGJ FAMILY CYSTEINE CLUSTER PROTEIN"/>
    <property type="match status" value="1"/>
</dbReference>
<dbReference type="RefSeq" id="WP_052881511.1">
    <property type="nucleotide sequence ID" value="NZ_CP010904.1"/>
</dbReference>
<sequence length="109" mass="12860">MDHMDNMEHFRCRRCGQCCRRRGYVWLETHDVERLAEFLGIDTDTFLDRFTRIAGRARDLSLIENDDGSCVFLKNGRCEVYQARPLQCRTFPWAWGQDDPECPGLAELR</sequence>
<dbReference type="EMBL" id="CP010904">
    <property type="protein sequence ID" value="AKJ64151.1"/>
    <property type="molecule type" value="Genomic_DNA"/>
</dbReference>
<dbReference type="OrthoDB" id="9810361at2"/>
<evidence type="ECO:0000313" key="2">
    <source>
        <dbReference type="Proteomes" id="UP000035268"/>
    </source>
</evidence>